<feature type="domain" description="HAT C-terminal dimerisation" evidence="7">
    <location>
        <begin position="227"/>
        <end position="286"/>
    </location>
</feature>
<feature type="compositionally biased region" description="Acidic residues" evidence="6">
    <location>
        <begin position="307"/>
        <end position="324"/>
    </location>
</feature>
<organism evidence="8 9">
    <name type="scientific">Aphanomyces astaci</name>
    <name type="common">Crayfish plague agent</name>
    <dbReference type="NCBI Taxonomy" id="112090"/>
    <lineage>
        <taxon>Eukaryota</taxon>
        <taxon>Sar</taxon>
        <taxon>Stramenopiles</taxon>
        <taxon>Oomycota</taxon>
        <taxon>Saprolegniomycetes</taxon>
        <taxon>Saprolegniales</taxon>
        <taxon>Verrucalvaceae</taxon>
        <taxon>Aphanomyces</taxon>
    </lineage>
</organism>
<evidence type="ECO:0000256" key="5">
    <source>
        <dbReference type="ARBA" id="ARBA00023242"/>
    </source>
</evidence>
<dbReference type="Pfam" id="PF05699">
    <property type="entry name" value="Dimer_Tnp_hAT"/>
    <property type="match status" value="1"/>
</dbReference>
<reference evidence="8 9" key="1">
    <citation type="journal article" date="2018" name="J. Invertebr. Pathol.">
        <title>New genotyping method for the causative agent of crayfish plague (Aphanomyces astaci) based on whole genome data.</title>
        <authorList>
            <person name="Minardi D."/>
            <person name="Studholme D.J."/>
            <person name="van der Giezen M."/>
            <person name="Pretto T."/>
            <person name="Oidtmann B."/>
        </authorList>
    </citation>
    <scope>NUCLEOTIDE SEQUENCE [LARGE SCALE GENOMIC DNA]</scope>
    <source>
        <strain evidence="8 9">KB13</strain>
    </source>
</reference>
<dbReference type="GO" id="GO:0005634">
    <property type="term" value="C:nucleus"/>
    <property type="evidence" value="ECO:0007669"/>
    <property type="project" value="UniProtKB-SubCell"/>
</dbReference>
<evidence type="ECO:0000256" key="6">
    <source>
        <dbReference type="SAM" id="MobiDB-lite"/>
    </source>
</evidence>
<sequence length="324" mass="36742">MGAWIDRISLGEKFTLDKAYADIFYSMDMPFRFADSPALETFIKLAQPAYAPPTAKAIAGPLLNHAHQDMMAKMNQLVQDQTRISLVSDGWTSLRNDHMVNFVAVFPNKSVKPVFDIKGSTSARQKKNEFSRIVEDATMWSNLEALVVLLRPTCTIIDKLESDSCCLLDVYHVFLQLREHWHSNVELTELKINPDRHHVLVEIAAFVDAMKNPSTKARSFIEECVTLMTYWHQVGSTKFPALYVIAQTVFSVPTSQAAAERVWSIYEFILTKRRNRLSPDKVSMLFQLYMNSDRSSRGNLVSVMMGEESDGGGSDIDDETKDEE</sequence>
<dbReference type="PANTHER" id="PTHR46481">
    <property type="entry name" value="ZINC FINGER BED DOMAIN-CONTAINING PROTEIN 4"/>
    <property type="match status" value="1"/>
</dbReference>
<name>A0A9X8HF85_APHAT</name>
<proteinExistence type="predicted"/>
<dbReference type="InterPro" id="IPR052035">
    <property type="entry name" value="ZnF_BED_domain_contain"/>
</dbReference>
<keyword evidence="2" id="KW-0479">Metal-binding</keyword>
<protein>
    <recommendedName>
        <fullName evidence="7">HAT C-terminal dimerisation domain-containing protein</fullName>
    </recommendedName>
</protein>
<dbReference type="AlphaFoldDB" id="A0A9X8HF85"/>
<dbReference type="EMBL" id="QUTI01015516">
    <property type="protein sequence ID" value="RLO11618.1"/>
    <property type="molecule type" value="Genomic_DNA"/>
</dbReference>
<evidence type="ECO:0000256" key="3">
    <source>
        <dbReference type="ARBA" id="ARBA00022771"/>
    </source>
</evidence>
<dbReference type="InterPro" id="IPR012337">
    <property type="entry name" value="RNaseH-like_sf"/>
</dbReference>
<dbReference type="Proteomes" id="UP000275652">
    <property type="component" value="Unassembled WGS sequence"/>
</dbReference>
<comment type="caution">
    <text evidence="8">The sequence shown here is derived from an EMBL/GenBank/DDBJ whole genome shotgun (WGS) entry which is preliminary data.</text>
</comment>
<dbReference type="InterPro" id="IPR008906">
    <property type="entry name" value="HATC_C_dom"/>
</dbReference>
<keyword evidence="4" id="KW-0862">Zinc</keyword>
<feature type="region of interest" description="Disordered" evidence="6">
    <location>
        <begin position="304"/>
        <end position="324"/>
    </location>
</feature>
<dbReference type="GO" id="GO:0008270">
    <property type="term" value="F:zinc ion binding"/>
    <property type="evidence" value="ECO:0007669"/>
    <property type="project" value="UniProtKB-KW"/>
</dbReference>
<evidence type="ECO:0000256" key="4">
    <source>
        <dbReference type="ARBA" id="ARBA00022833"/>
    </source>
</evidence>
<keyword evidence="3" id="KW-0863">Zinc-finger</keyword>
<gene>
    <name evidence="8" type="ORF">DYB28_007860</name>
</gene>
<comment type="subcellular location">
    <subcellularLocation>
        <location evidence="1">Nucleus</location>
    </subcellularLocation>
</comment>
<dbReference type="SUPFAM" id="SSF53098">
    <property type="entry name" value="Ribonuclease H-like"/>
    <property type="match status" value="1"/>
</dbReference>
<accession>A0A9X8HF85</accession>
<dbReference type="GO" id="GO:0046983">
    <property type="term" value="F:protein dimerization activity"/>
    <property type="evidence" value="ECO:0007669"/>
    <property type="project" value="InterPro"/>
</dbReference>
<evidence type="ECO:0000313" key="8">
    <source>
        <dbReference type="EMBL" id="RLO11618.1"/>
    </source>
</evidence>
<evidence type="ECO:0000259" key="7">
    <source>
        <dbReference type="Pfam" id="PF05699"/>
    </source>
</evidence>
<evidence type="ECO:0000256" key="1">
    <source>
        <dbReference type="ARBA" id="ARBA00004123"/>
    </source>
</evidence>
<evidence type="ECO:0000313" key="9">
    <source>
        <dbReference type="Proteomes" id="UP000275652"/>
    </source>
</evidence>
<dbReference type="PANTHER" id="PTHR46481:SF10">
    <property type="entry name" value="ZINC FINGER BED DOMAIN-CONTAINING PROTEIN 39"/>
    <property type="match status" value="1"/>
</dbReference>
<evidence type="ECO:0000256" key="2">
    <source>
        <dbReference type="ARBA" id="ARBA00022723"/>
    </source>
</evidence>
<keyword evidence="5" id="KW-0539">Nucleus</keyword>